<feature type="compositionally biased region" description="Basic and acidic residues" evidence="1">
    <location>
        <begin position="225"/>
        <end position="237"/>
    </location>
</feature>
<keyword evidence="2" id="KW-0812">Transmembrane</keyword>
<organism evidence="3 4">
    <name type="scientific">Steinernema carpocapsae</name>
    <name type="common">Entomopathogenic nematode</name>
    <dbReference type="NCBI Taxonomy" id="34508"/>
    <lineage>
        <taxon>Eukaryota</taxon>
        <taxon>Metazoa</taxon>
        <taxon>Ecdysozoa</taxon>
        <taxon>Nematoda</taxon>
        <taxon>Chromadorea</taxon>
        <taxon>Rhabditida</taxon>
        <taxon>Tylenchina</taxon>
        <taxon>Panagrolaimomorpha</taxon>
        <taxon>Strongyloidoidea</taxon>
        <taxon>Steinernematidae</taxon>
        <taxon>Steinernema</taxon>
    </lineage>
</organism>
<reference evidence="3 4" key="1">
    <citation type="journal article" date="2015" name="Genome Biol.">
        <title>Comparative genomics of Steinernema reveals deeply conserved gene regulatory networks.</title>
        <authorList>
            <person name="Dillman A.R."/>
            <person name="Macchietto M."/>
            <person name="Porter C.F."/>
            <person name="Rogers A."/>
            <person name="Williams B."/>
            <person name="Antoshechkin I."/>
            <person name="Lee M.M."/>
            <person name="Goodwin Z."/>
            <person name="Lu X."/>
            <person name="Lewis E.E."/>
            <person name="Goodrich-Blair H."/>
            <person name="Stock S.P."/>
            <person name="Adams B.J."/>
            <person name="Sternberg P.W."/>
            <person name="Mortazavi A."/>
        </authorList>
    </citation>
    <scope>NUCLEOTIDE SEQUENCE [LARGE SCALE GENOMIC DNA]</scope>
    <source>
        <strain evidence="3 4">ALL</strain>
    </source>
</reference>
<feature type="compositionally biased region" description="Basic and acidic residues" evidence="1">
    <location>
        <begin position="92"/>
        <end position="107"/>
    </location>
</feature>
<feature type="region of interest" description="Disordered" evidence="1">
    <location>
        <begin position="225"/>
        <end position="348"/>
    </location>
</feature>
<feature type="compositionally biased region" description="Basic residues" evidence="1">
    <location>
        <begin position="285"/>
        <end position="302"/>
    </location>
</feature>
<evidence type="ECO:0000313" key="4">
    <source>
        <dbReference type="Proteomes" id="UP000298663"/>
    </source>
</evidence>
<evidence type="ECO:0000313" key="3">
    <source>
        <dbReference type="EMBL" id="TKR67825.1"/>
    </source>
</evidence>
<feature type="compositionally biased region" description="Basic residues" evidence="1">
    <location>
        <begin position="318"/>
        <end position="330"/>
    </location>
</feature>
<evidence type="ECO:0000256" key="1">
    <source>
        <dbReference type="SAM" id="MobiDB-lite"/>
    </source>
</evidence>
<keyword evidence="4" id="KW-1185">Reference proteome</keyword>
<feature type="compositionally biased region" description="Basic and acidic residues" evidence="1">
    <location>
        <begin position="173"/>
        <end position="186"/>
    </location>
</feature>
<dbReference type="Proteomes" id="UP000298663">
    <property type="component" value="Unassembled WGS sequence"/>
</dbReference>
<feature type="compositionally biased region" description="Basic and acidic residues" evidence="1">
    <location>
        <begin position="303"/>
        <end position="317"/>
    </location>
</feature>
<feature type="compositionally biased region" description="Basic and acidic residues" evidence="1">
    <location>
        <begin position="119"/>
        <end position="152"/>
    </location>
</feature>
<keyword evidence="2" id="KW-1133">Transmembrane helix</keyword>
<keyword evidence="2" id="KW-0472">Membrane</keyword>
<proteinExistence type="predicted"/>
<protein>
    <submittedName>
        <fullName evidence="3">Uncharacterized protein</fullName>
    </submittedName>
</protein>
<feature type="region of interest" description="Disordered" evidence="1">
    <location>
        <begin position="363"/>
        <end position="439"/>
    </location>
</feature>
<dbReference type="EMBL" id="AZBU02000008">
    <property type="protein sequence ID" value="TKR67825.1"/>
    <property type="molecule type" value="Genomic_DNA"/>
</dbReference>
<feature type="compositionally biased region" description="Basic and acidic residues" evidence="1">
    <location>
        <begin position="384"/>
        <end position="425"/>
    </location>
</feature>
<feature type="transmembrane region" description="Helical" evidence="2">
    <location>
        <begin position="12"/>
        <end position="33"/>
    </location>
</feature>
<evidence type="ECO:0000256" key="2">
    <source>
        <dbReference type="SAM" id="Phobius"/>
    </source>
</evidence>
<dbReference type="AlphaFoldDB" id="A0A4V5ZZJ5"/>
<reference evidence="3 4" key="2">
    <citation type="journal article" date="2019" name="G3 (Bethesda)">
        <title>Hybrid Assembly of the Genome of the Entomopathogenic Nematode Steinernema carpocapsae Identifies the X-Chromosome.</title>
        <authorList>
            <person name="Serra L."/>
            <person name="Macchietto M."/>
            <person name="Macias-Munoz A."/>
            <person name="McGill C.J."/>
            <person name="Rodriguez I.M."/>
            <person name="Rodriguez B."/>
            <person name="Murad R."/>
            <person name="Mortazavi A."/>
        </authorList>
    </citation>
    <scope>NUCLEOTIDE SEQUENCE [LARGE SCALE GENOMIC DNA]</scope>
    <source>
        <strain evidence="3 4">ALL</strain>
    </source>
</reference>
<comment type="caution">
    <text evidence="3">The sequence shown here is derived from an EMBL/GenBank/DDBJ whole genome shotgun (WGS) entry which is preliminary data.</text>
</comment>
<feature type="compositionally biased region" description="Basic and acidic residues" evidence="1">
    <location>
        <begin position="254"/>
        <end position="284"/>
    </location>
</feature>
<sequence>MNFRFVTDFSDIARICALVFLGAGIFFASFVLCNTRLRRKPNKNRVLCDASLRRTSSLFESNASSKKPSDSETKAYPESSGLNDSETPGPSWKKESGFQDAKVKNPEKPILVEGNAAKKPVEKKPEGEMDGLKAENHVKNLKNDKEPKEEKSTKKKSPKRHEEAKAWKRSKKSEKPKEEPSDVLFEKVWKAEAMPKTERHEPQINENLNDLNPAHFALTQKELDIARGKKCGKKDYPTLDEVLDDWSSKKTNQKKKEEVKADKEEKKEEMKQEKVVNKEDEEKKTLKKSKKKKKGKKRKKNSKPKEADGAEVKEKKSSRSSKKFTKKKSLGRLAKAEKELKKLKPKIMPRTLKEEFIAGGEKCAKNDYPTMNDVKSDWASVKGSKMDPPKQEEKEDEKLSAEPPRPSEGKKIHKSPMEKFSERSFKSAMKSSKKTSRRQAVVKAEKELNDLKPKITFNELKPKSLPRTPKEELIATGLKRHKAEYPTMNDVKSDWDTVGSQKLDIKET</sequence>
<name>A0A4V5ZZJ5_STECR</name>
<gene>
    <name evidence="3" type="ORF">L596_023916</name>
</gene>
<accession>A0A4V5ZZJ5</accession>
<feature type="region of interest" description="Disordered" evidence="1">
    <location>
        <begin position="59"/>
        <end position="186"/>
    </location>
</feature>